<comment type="caution">
    <text evidence="1">The sequence shown here is derived from an EMBL/GenBank/DDBJ whole genome shotgun (WGS) entry which is preliminary data.</text>
</comment>
<evidence type="ECO:0000313" key="2">
    <source>
        <dbReference type="Proteomes" id="UP000317893"/>
    </source>
</evidence>
<dbReference type="AlphaFoldDB" id="A0A542E027"/>
<keyword evidence="2" id="KW-1185">Reference proteome</keyword>
<gene>
    <name evidence="1" type="ORF">FB458_1802</name>
</gene>
<protein>
    <submittedName>
        <fullName evidence="1">Uncharacterized protein</fullName>
    </submittedName>
</protein>
<evidence type="ECO:0000313" key="1">
    <source>
        <dbReference type="EMBL" id="TQJ08710.1"/>
    </source>
</evidence>
<accession>A0A542E027</accession>
<sequence>MSTDWGTALLAFLGGAVGAALSYLAVVRGDALRETAARREEWGRRFTAALDDLGDDSARRRLLGQTLLEELSGSPLATDEERRLAVEVLTQAAATTPDGHDLRALDDHQVQALTVVRADDVPRAGARPDAVGGTGLVVVSAEQVAAARAVLRLEPSVGSAVVRAVAAAE</sequence>
<dbReference type="Proteomes" id="UP000317893">
    <property type="component" value="Unassembled WGS sequence"/>
</dbReference>
<organism evidence="1 2">
    <name type="scientific">Lapillicoccus jejuensis</name>
    <dbReference type="NCBI Taxonomy" id="402171"/>
    <lineage>
        <taxon>Bacteria</taxon>
        <taxon>Bacillati</taxon>
        <taxon>Actinomycetota</taxon>
        <taxon>Actinomycetes</taxon>
        <taxon>Micrococcales</taxon>
        <taxon>Intrasporangiaceae</taxon>
        <taxon>Lapillicoccus</taxon>
    </lineage>
</organism>
<reference evidence="1 2" key="1">
    <citation type="submission" date="2019-06" db="EMBL/GenBank/DDBJ databases">
        <title>Sequencing the genomes of 1000 actinobacteria strains.</title>
        <authorList>
            <person name="Klenk H.-P."/>
        </authorList>
    </citation>
    <scope>NUCLEOTIDE SEQUENCE [LARGE SCALE GENOMIC DNA]</scope>
    <source>
        <strain evidence="1 2">DSM 18607</strain>
    </source>
</reference>
<dbReference type="RefSeq" id="WP_141848192.1">
    <property type="nucleotide sequence ID" value="NZ_BAAAPR010000004.1"/>
</dbReference>
<proteinExistence type="predicted"/>
<dbReference type="OrthoDB" id="4843663at2"/>
<dbReference type="EMBL" id="VFMN01000001">
    <property type="protein sequence ID" value="TQJ08710.1"/>
    <property type="molecule type" value="Genomic_DNA"/>
</dbReference>
<name>A0A542E027_9MICO</name>